<dbReference type="Pfam" id="PF03466">
    <property type="entry name" value="LysR_substrate"/>
    <property type="match status" value="1"/>
</dbReference>
<dbReference type="SUPFAM" id="SSF46785">
    <property type="entry name" value="Winged helix' DNA-binding domain"/>
    <property type="match status" value="1"/>
</dbReference>
<dbReference type="InterPro" id="IPR005119">
    <property type="entry name" value="LysR_subst-bd"/>
</dbReference>
<dbReference type="EMBL" id="JBHLYR010000044">
    <property type="protein sequence ID" value="MFB9993037.1"/>
    <property type="molecule type" value="Genomic_DNA"/>
</dbReference>
<dbReference type="Gene3D" id="1.10.10.10">
    <property type="entry name" value="Winged helix-like DNA-binding domain superfamily/Winged helix DNA-binding domain"/>
    <property type="match status" value="1"/>
</dbReference>
<evidence type="ECO:0000256" key="3">
    <source>
        <dbReference type="ARBA" id="ARBA00023125"/>
    </source>
</evidence>
<keyword evidence="4" id="KW-0804">Transcription</keyword>
<evidence type="ECO:0000256" key="5">
    <source>
        <dbReference type="SAM" id="MobiDB-lite"/>
    </source>
</evidence>
<evidence type="ECO:0000259" key="6">
    <source>
        <dbReference type="PROSITE" id="PS50931"/>
    </source>
</evidence>
<keyword evidence="3" id="KW-0238">DNA-binding</keyword>
<name>A0ABV6B1D2_9DEIO</name>
<feature type="domain" description="HTH lysR-type" evidence="6">
    <location>
        <begin position="29"/>
        <end position="86"/>
    </location>
</feature>
<keyword evidence="2" id="KW-0805">Transcription regulation</keyword>
<dbReference type="PANTHER" id="PTHR30346:SF28">
    <property type="entry name" value="HTH-TYPE TRANSCRIPTIONAL REGULATOR CYNR"/>
    <property type="match status" value="1"/>
</dbReference>
<dbReference type="PANTHER" id="PTHR30346">
    <property type="entry name" value="TRANSCRIPTIONAL DUAL REGULATOR HCAR-RELATED"/>
    <property type="match status" value="1"/>
</dbReference>
<dbReference type="Proteomes" id="UP001589733">
    <property type="component" value="Unassembled WGS sequence"/>
</dbReference>
<sequence>MSQRRQQAPSGDSLIQPALGPGQSTQTQPTLAQLRALLLVAEAGGFGEAAAEAGVSQSSLSEAVSKLETAVGRSLLRRTQGGTVPTAAGLRVLVHARAAVQAAADVLLAAQDEGALSGRLRLSSFRSTATHLLPPALSAFRAQYPGVTVMLLDSEAHGGSESAVRAGRVDLSVVVGRQVPGLLLTPLAEDDYLYVAPESRGLHPVSWADLAAAPMILPPHRDPCFERVRGYLEAHAIPLTDLMEVEQDSVTLSMVRYGLGITVMPRLALSPLPPGLIALPLPDPLARPLSLAVLPQRAGLPLVRAFTRVLLDSVQAQAALTPSVSEVVAVEGRAGERVRH</sequence>
<evidence type="ECO:0000256" key="4">
    <source>
        <dbReference type="ARBA" id="ARBA00023163"/>
    </source>
</evidence>
<dbReference type="SUPFAM" id="SSF53850">
    <property type="entry name" value="Periplasmic binding protein-like II"/>
    <property type="match status" value="1"/>
</dbReference>
<dbReference type="RefSeq" id="WP_380011065.1">
    <property type="nucleotide sequence ID" value="NZ_JBHLYR010000044.1"/>
</dbReference>
<evidence type="ECO:0000256" key="1">
    <source>
        <dbReference type="ARBA" id="ARBA00009437"/>
    </source>
</evidence>
<feature type="region of interest" description="Disordered" evidence="5">
    <location>
        <begin position="1"/>
        <end position="27"/>
    </location>
</feature>
<comment type="similarity">
    <text evidence="1">Belongs to the LysR transcriptional regulatory family.</text>
</comment>
<proteinExistence type="inferred from homology"/>
<evidence type="ECO:0000313" key="7">
    <source>
        <dbReference type="EMBL" id="MFB9993037.1"/>
    </source>
</evidence>
<comment type="caution">
    <text evidence="7">The sequence shown here is derived from an EMBL/GenBank/DDBJ whole genome shotgun (WGS) entry which is preliminary data.</text>
</comment>
<dbReference type="InterPro" id="IPR036388">
    <property type="entry name" value="WH-like_DNA-bd_sf"/>
</dbReference>
<gene>
    <name evidence="7" type="ORF">ACFFLM_13770</name>
</gene>
<accession>A0ABV6B1D2</accession>
<evidence type="ECO:0000313" key="8">
    <source>
        <dbReference type="Proteomes" id="UP001589733"/>
    </source>
</evidence>
<evidence type="ECO:0000256" key="2">
    <source>
        <dbReference type="ARBA" id="ARBA00023015"/>
    </source>
</evidence>
<dbReference type="Pfam" id="PF00126">
    <property type="entry name" value="HTH_1"/>
    <property type="match status" value="1"/>
</dbReference>
<dbReference type="Gene3D" id="3.40.190.10">
    <property type="entry name" value="Periplasmic binding protein-like II"/>
    <property type="match status" value="2"/>
</dbReference>
<feature type="compositionally biased region" description="Polar residues" evidence="5">
    <location>
        <begin position="1"/>
        <end position="10"/>
    </location>
</feature>
<dbReference type="PROSITE" id="PS50931">
    <property type="entry name" value="HTH_LYSR"/>
    <property type="match status" value="1"/>
</dbReference>
<organism evidence="7 8">
    <name type="scientific">Deinococcus oregonensis</name>
    <dbReference type="NCBI Taxonomy" id="1805970"/>
    <lineage>
        <taxon>Bacteria</taxon>
        <taxon>Thermotogati</taxon>
        <taxon>Deinococcota</taxon>
        <taxon>Deinococci</taxon>
        <taxon>Deinococcales</taxon>
        <taxon>Deinococcaceae</taxon>
        <taxon>Deinococcus</taxon>
    </lineage>
</organism>
<keyword evidence="8" id="KW-1185">Reference proteome</keyword>
<reference evidence="7 8" key="1">
    <citation type="submission" date="2024-09" db="EMBL/GenBank/DDBJ databases">
        <authorList>
            <person name="Sun Q."/>
            <person name="Mori K."/>
        </authorList>
    </citation>
    <scope>NUCLEOTIDE SEQUENCE [LARGE SCALE GENOMIC DNA]</scope>
    <source>
        <strain evidence="7 8">JCM 13503</strain>
    </source>
</reference>
<dbReference type="CDD" id="cd05466">
    <property type="entry name" value="PBP2_LTTR_substrate"/>
    <property type="match status" value="1"/>
</dbReference>
<protein>
    <submittedName>
        <fullName evidence="7">LysR family transcriptional regulator</fullName>
    </submittedName>
</protein>
<dbReference type="InterPro" id="IPR036390">
    <property type="entry name" value="WH_DNA-bd_sf"/>
</dbReference>
<dbReference type="InterPro" id="IPR000847">
    <property type="entry name" value="LysR_HTH_N"/>
</dbReference>